<comment type="caution">
    <text evidence="1">The sequence shown here is derived from an EMBL/GenBank/DDBJ whole genome shotgun (WGS) entry which is preliminary data.</text>
</comment>
<gene>
    <name evidence="1" type="ORF">WKI47_05445</name>
</gene>
<proteinExistence type="predicted"/>
<protein>
    <submittedName>
        <fullName evidence="1">Uncharacterized protein</fullName>
    </submittedName>
</protein>
<organism evidence="1 2">
    <name type="scientific">Saccharibacillus sacchari</name>
    <dbReference type="NCBI Taxonomy" id="456493"/>
    <lineage>
        <taxon>Bacteria</taxon>
        <taxon>Bacillati</taxon>
        <taxon>Bacillota</taxon>
        <taxon>Bacilli</taxon>
        <taxon>Bacillales</taxon>
        <taxon>Paenibacillaceae</taxon>
        <taxon>Saccharibacillus</taxon>
    </lineage>
</organism>
<dbReference type="Proteomes" id="UP001380953">
    <property type="component" value="Unassembled WGS sequence"/>
</dbReference>
<keyword evidence="2" id="KW-1185">Reference proteome</keyword>
<evidence type="ECO:0000313" key="2">
    <source>
        <dbReference type="Proteomes" id="UP001380953"/>
    </source>
</evidence>
<reference evidence="1" key="1">
    <citation type="submission" date="2024-03" db="EMBL/GenBank/DDBJ databases">
        <title>Whole genome sequecning of epiphytes from Marcgravia umbellata leaves.</title>
        <authorList>
            <person name="Kumar G."/>
            <person name="Savka M.A."/>
        </authorList>
    </citation>
    <scope>NUCLEOTIDE SEQUENCE</scope>
    <source>
        <strain evidence="1">RIT_BL5</strain>
    </source>
</reference>
<accession>A0ACC6P900</accession>
<name>A0ACC6P900_9BACL</name>
<sequence>MLTMLMTIGAVAYMSQVPFFPKHQKAYEYGYLALHLTFIWLIVSAYTGKITITENTLFLLGILLYLPVFIRIFKKAGKRRSSSLK</sequence>
<dbReference type="EMBL" id="JBBKAR010000016">
    <property type="protein sequence ID" value="MEJ8303359.1"/>
    <property type="molecule type" value="Genomic_DNA"/>
</dbReference>
<evidence type="ECO:0000313" key="1">
    <source>
        <dbReference type="EMBL" id="MEJ8303359.1"/>
    </source>
</evidence>